<dbReference type="AlphaFoldDB" id="A0A9P8NV87"/>
<protein>
    <submittedName>
        <fullName evidence="2">Uncharacterized protein</fullName>
    </submittedName>
</protein>
<feature type="region of interest" description="Disordered" evidence="1">
    <location>
        <begin position="102"/>
        <end position="142"/>
    </location>
</feature>
<evidence type="ECO:0000313" key="3">
    <source>
        <dbReference type="Proteomes" id="UP000769157"/>
    </source>
</evidence>
<proteinExistence type="predicted"/>
<feature type="region of interest" description="Disordered" evidence="1">
    <location>
        <begin position="76"/>
        <end position="95"/>
    </location>
</feature>
<dbReference type="GeneID" id="70238837"/>
<feature type="region of interest" description="Disordered" evidence="1">
    <location>
        <begin position="207"/>
        <end position="256"/>
    </location>
</feature>
<reference evidence="2" key="1">
    <citation type="journal article" date="2021" name="Open Biol.">
        <title>Shared evolutionary footprints suggest mitochondrial oxidative damage underlies multiple complex I losses in fungi.</title>
        <authorList>
            <person name="Schikora-Tamarit M.A."/>
            <person name="Marcet-Houben M."/>
            <person name="Nosek J."/>
            <person name="Gabaldon T."/>
        </authorList>
    </citation>
    <scope>NUCLEOTIDE SEQUENCE</scope>
    <source>
        <strain evidence="2">CBS6075</strain>
    </source>
</reference>
<comment type="caution">
    <text evidence="2">The sequence shown here is derived from an EMBL/GenBank/DDBJ whole genome shotgun (WGS) entry which is preliminary data.</text>
</comment>
<gene>
    <name evidence="2" type="ORF">OGAPHI_006873</name>
</gene>
<reference evidence="2" key="2">
    <citation type="submission" date="2021-01" db="EMBL/GenBank/DDBJ databases">
        <authorList>
            <person name="Schikora-Tamarit M.A."/>
        </authorList>
    </citation>
    <scope>NUCLEOTIDE SEQUENCE</scope>
    <source>
        <strain evidence="2">CBS6075</strain>
    </source>
</reference>
<keyword evidence="3" id="KW-1185">Reference proteome</keyword>
<dbReference type="EMBL" id="JAEUBE010000504">
    <property type="protein sequence ID" value="KAH3660287.1"/>
    <property type="molecule type" value="Genomic_DNA"/>
</dbReference>
<name>A0A9P8NV87_9ASCO</name>
<evidence type="ECO:0000313" key="2">
    <source>
        <dbReference type="EMBL" id="KAH3660287.1"/>
    </source>
</evidence>
<dbReference type="Proteomes" id="UP000769157">
    <property type="component" value="Unassembled WGS sequence"/>
</dbReference>
<accession>A0A9P8NV87</accession>
<sequence>MVVGQICSAGPLYAATALRSCSSLTQETSSECLTIQSRRILLSEARGSSNNEAYELTKGRHVVIPDPEQIRNRFEKLRGSRDTPPYGPSTSREMVEDRLATNVEPNGQHPMERDKRFVPELADDTQRSEPEQGEENDWRHSRHPDGIGVHFLVDSAGSSFFVCLVVEWDSVDPSKEETQDRSCLVVLVELLVRNTREKANNVGFTRHDENKWNKSCGDETSTNTQRRRPKSKTGAVVRMRNKTPKQTVQSDGPDQQ</sequence>
<evidence type="ECO:0000256" key="1">
    <source>
        <dbReference type="SAM" id="MobiDB-lite"/>
    </source>
</evidence>
<organism evidence="2 3">
    <name type="scientific">Ogataea philodendri</name>
    <dbReference type="NCBI Taxonomy" id="1378263"/>
    <lineage>
        <taxon>Eukaryota</taxon>
        <taxon>Fungi</taxon>
        <taxon>Dikarya</taxon>
        <taxon>Ascomycota</taxon>
        <taxon>Saccharomycotina</taxon>
        <taxon>Pichiomycetes</taxon>
        <taxon>Pichiales</taxon>
        <taxon>Pichiaceae</taxon>
        <taxon>Ogataea</taxon>
    </lineage>
</organism>
<dbReference type="RefSeq" id="XP_046057990.1">
    <property type="nucleotide sequence ID" value="XM_046208206.1"/>
</dbReference>
<feature type="compositionally biased region" description="Basic and acidic residues" evidence="1">
    <location>
        <begin position="110"/>
        <end position="142"/>
    </location>
</feature>
<feature type="compositionally biased region" description="Polar residues" evidence="1">
    <location>
        <begin position="244"/>
        <end position="256"/>
    </location>
</feature>